<dbReference type="PANTHER" id="PTHR31118">
    <property type="entry name" value="CYCLASE-LIKE PROTEIN 2"/>
    <property type="match status" value="1"/>
</dbReference>
<dbReference type="PANTHER" id="PTHR31118:SF12">
    <property type="entry name" value="CYCLASE-LIKE PROTEIN 2"/>
    <property type="match status" value="1"/>
</dbReference>
<dbReference type="InterPro" id="IPR007325">
    <property type="entry name" value="KFase/CYL"/>
</dbReference>
<protein>
    <submittedName>
        <fullName evidence="1">Cyclase family protein</fullName>
        <ecNumber evidence="1">3.5.-.-</ecNumber>
    </submittedName>
</protein>
<dbReference type="Proteomes" id="UP001596296">
    <property type="component" value="Unassembled WGS sequence"/>
</dbReference>
<accession>A0ABD5UPV4</accession>
<dbReference type="EC" id="3.5.-.-" evidence="1"/>
<dbReference type="AlphaFoldDB" id="A0ABD5UPV4"/>
<evidence type="ECO:0000313" key="1">
    <source>
        <dbReference type="EMBL" id="MFC6891545.1"/>
    </source>
</evidence>
<organism evidence="1 2">
    <name type="scientific">Halopenitus salinus</name>
    <dbReference type="NCBI Taxonomy" id="1198295"/>
    <lineage>
        <taxon>Archaea</taxon>
        <taxon>Methanobacteriati</taxon>
        <taxon>Methanobacteriota</taxon>
        <taxon>Stenosarchaea group</taxon>
        <taxon>Halobacteria</taxon>
        <taxon>Halobacteriales</taxon>
        <taxon>Haloferacaceae</taxon>
        <taxon>Halopenitus</taxon>
    </lineage>
</organism>
<gene>
    <name evidence="1" type="ORF">ACFQE9_02770</name>
</gene>
<dbReference type="GO" id="GO:0016787">
    <property type="term" value="F:hydrolase activity"/>
    <property type="evidence" value="ECO:0007669"/>
    <property type="project" value="UniProtKB-KW"/>
</dbReference>
<name>A0ABD5UPV4_9EURY</name>
<dbReference type="RefSeq" id="WP_379739928.1">
    <property type="nucleotide sequence ID" value="NZ_JBHSVN010000002.1"/>
</dbReference>
<dbReference type="Gene3D" id="3.50.30.50">
    <property type="entry name" value="Putative cyclase"/>
    <property type="match status" value="1"/>
</dbReference>
<dbReference type="InterPro" id="IPR037175">
    <property type="entry name" value="KFase_sf"/>
</dbReference>
<keyword evidence="1" id="KW-0378">Hydrolase</keyword>
<evidence type="ECO:0000313" key="2">
    <source>
        <dbReference type="Proteomes" id="UP001596296"/>
    </source>
</evidence>
<proteinExistence type="predicted"/>
<comment type="caution">
    <text evidence="1">The sequence shown here is derived from an EMBL/GenBank/DDBJ whole genome shotgun (WGS) entry which is preliminary data.</text>
</comment>
<sequence>MTDSVEEAVATLTDAEWVDLTHTLEEDIPAVPTHARFGHTLYESYEWGDEACHYRITMGEHSGTHIDAPLHFIAEGDAHYDVASIPLECLVGRAATIDATDVEGGKTVTRERIETWEQEHGSLRNGDRVLFWFGWDRYWDTGETGQEYLDSWPGLSAKAAAYLTDIGIDLVGCDTAAVDASGNDEFPAHYELLGEETYIVENLTNLDQLPAFSALFTFPLKIDSGSGSPIRAVAMID</sequence>
<dbReference type="EMBL" id="JBHSXL010000002">
    <property type="protein sequence ID" value="MFC6891545.1"/>
    <property type="molecule type" value="Genomic_DNA"/>
</dbReference>
<keyword evidence="2" id="KW-1185">Reference proteome</keyword>
<reference evidence="1 2" key="1">
    <citation type="journal article" date="2019" name="Int. J. Syst. Evol. Microbiol.">
        <title>The Global Catalogue of Microorganisms (GCM) 10K type strain sequencing project: providing services to taxonomists for standard genome sequencing and annotation.</title>
        <authorList>
            <consortium name="The Broad Institute Genomics Platform"/>
            <consortium name="The Broad Institute Genome Sequencing Center for Infectious Disease"/>
            <person name="Wu L."/>
            <person name="Ma J."/>
        </authorList>
    </citation>
    <scope>NUCLEOTIDE SEQUENCE [LARGE SCALE GENOMIC DNA]</scope>
    <source>
        <strain evidence="1 2">SKJ47</strain>
    </source>
</reference>
<dbReference type="Pfam" id="PF04199">
    <property type="entry name" value="Cyclase"/>
    <property type="match status" value="1"/>
</dbReference>
<dbReference type="SUPFAM" id="SSF102198">
    <property type="entry name" value="Putative cyclase"/>
    <property type="match status" value="1"/>
</dbReference>